<dbReference type="EMBL" id="CAJRST010041110">
    <property type="protein sequence ID" value="CAG6021593.1"/>
    <property type="molecule type" value="Genomic_DNA"/>
</dbReference>
<dbReference type="InterPro" id="IPR051261">
    <property type="entry name" value="NLR"/>
</dbReference>
<dbReference type="Pfam" id="PF05729">
    <property type="entry name" value="NACHT"/>
    <property type="match status" value="1"/>
</dbReference>
<evidence type="ECO:0000313" key="6">
    <source>
        <dbReference type="EMBL" id="CAG6021593.1"/>
    </source>
</evidence>
<dbReference type="InterPro" id="IPR032675">
    <property type="entry name" value="LRR_dom_sf"/>
</dbReference>
<dbReference type="InterPro" id="IPR007111">
    <property type="entry name" value="NACHT_NTPase"/>
</dbReference>
<dbReference type="PANTHER" id="PTHR24106">
    <property type="entry name" value="NACHT, LRR AND CARD DOMAINS-CONTAINING"/>
    <property type="match status" value="1"/>
</dbReference>
<evidence type="ECO:0000256" key="1">
    <source>
        <dbReference type="ARBA" id="ARBA00022614"/>
    </source>
</evidence>
<dbReference type="Proteomes" id="UP000677803">
    <property type="component" value="Unassembled WGS sequence"/>
</dbReference>
<dbReference type="AlphaFoldDB" id="A0A8S4C027"/>
<dbReference type="SMART" id="SM00368">
    <property type="entry name" value="LRR_RI"/>
    <property type="match status" value="12"/>
</dbReference>
<keyword evidence="2" id="KW-0677">Repeat</keyword>
<dbReference type="InterPro" id="IPR027417">
    <property type="entry name" value="P-loop_NTPase"/>
</dbReference>
<gene>
    <name evidence="6" type="ORF">MMEN_LOCUS21787</name>
</gene>
<dbReference type="SUPFAM" id="SSF52047">
    <property type="entry name" value="RNI-like"/>
    <property type="match status" value="1"/>
</dbReference>
<proteinExistence type="predicted"/>
<feature type="domain" description="NACHT" evidence="5">
    <location>
        <begin position="63"/>
        <end position="201"/>
    </location>
</feature>
<dbReference type="Gene3D" id="3.40.50.300">
    <property type="entry name" value="P-loop containing nucleotide triphosphate hydrolases"/>
    <property type="match status" value="1"/>
</dbReference>
<evidence type="ECO:0000256" key="4">
    <source>
        <dbReference type="ARBA" id="ARBA00022840"/>
    </source>
</evidence>
<comment type="caution">
    <text evidence="6">The sequence shown here is derived from an EMBL/GenBank/DDBJ whole genome shotgun (WGS) entry which is preliminary data.</text>
</comment>
<keyword evidence="7" id="KW-1185">Reference proteome</keyword>
<name>A0A8S4C027_9TELE</name>
<evidence type="ECO:0000259" key="5">
    <source>
        <dbReference type="PROSITE" id="PS50837"/>
    </source>
</evidence>
<dbReference type="PROSITE" id="PS50837">
    <property type="entry name" value="NACHT"/>
    <property type="match status" value="1"/>
</dbReference>
<evidence type="ECO:0000313" key="7">
    <source>
        <dbReference type="Proteomes" id="UP000677803"/>
    </source>
</evidence>
<organism evidence="6 7">
    <name type="scientific">Menidia menidia</name>
    <name type="common">Atlantic silverside</name>
    <dbReference type="NCBI Taxonomy" id="238744"/>
    <lineage>
        <taxon>Eukaryota</taxon>
        <taxon>Metazoa</taxon>
        <taxon>Chordata</taxon>
        <taxon>Craniata</taxon>
        <taxon>Vertebrata</taxon>
        <taxon>Euteleostomi</taxon>
        <taxon>Actinopterygii</taxon>
        <taxon>Neopterygii</taxon>
        <taxon>Teleostei</taxon>
        <taxon>Neoteleostei</taxon>
        <taxon>Acanthomorphata</taxon>
        <taxon>Ovalentaria</taxon>
        <taxon>Atherinomorphae</taxon>
        <taxon>Atheriniformes</taxon>
        <taxon>Atherinopsidae</taxon>
        <taxon>Menidiinae</taxon>
        <taxon>Menidia</taxon>
    </lineage>
</organism>
<dbReference type="InterPro" id="IPR001611">
    <property type="entry name" value="Leu-rich_rpt"/>
</dbReference>
<dbReference type="Pfam" id="PF13516">
    <property type="entry name" value="LRR_6"/>
    <property type="match status" value="2"/>
</dbReference>
<evidence type="ECO:0000256" key="3">
    <source>
        <dbReference type="ARBA" id="ARBA00022741"/>
    </source>
</evidence>
<accession>A0A8S4C027</accession>
<reference evidence="6" key="1">
    <citation type="submission" date="2021-05" db="EMBL/GenBank/DDBJ databases">
        <authorList>
            <person name="Tigano A."/>
        </authorList>
    </citation>
    <scope>NUCLEOTIDE SEQUENCE</scope>
</reference>
<keyword evidence="1" id="KW-0433">Leucine-rich repeat</keyword>
<protein>
    <submittedName>
        <fullName evidence="6">(Atlantic silverside) hypothetical protein</fullName>
    </submittedName>
</protein>
<dbReference type="OrthoDB" id="120976at2759"/>
<keyword evidence="4" id="KW-0067">ATP-binding</keyword>
<dbReference type="Gene3D" id="3.80.10.10">
    <property type="entry name" value="Ribonuclease Inhibitor"/>
    <property type="match status" value="2"/>
</dbReference>
<keyword evidence="3" id="KW-0547">Nucleotide-binding</keyword>
<evidence type="ECO:0000256" key="2">
    <source>
        <dbReference type="ARBA" id="ARBA00022737"/>
    </source>
</evidence>
<dbReference type="GO" id="GO:0005524">
    <property type="term" value="F:ATP binding"/>
    <property type="evidence" value="ECO:0007669"/>
    <property type="project" value="UniProtKB-KW"/>
</dbReference>
<sequence length="888" mass="98735">MDKEAVLTHILKSRSAPTFLGGELPSSVISSDKYIPALTAEAQNDNFPSLDHAIHSALSGQRRRVALIGPEGSGKSTALQKLTIDWAKGERLQNFSHVFHFSFSEINSLERALSLETLIQHNRHQVSPEAIPLVIEKPEDVLFVFDGLDRYQHSLDPSTHSLVSDCSQTASASCLVASLLHGSLLGEAALVVATRPTGNLEFFCGTKVNVLGFLKPQREAYFNNFFTEPTAAKTALLHMERTLGFYDFCTSPRFCWTVCSIYKYLLDSGAKLPEAVSQLHVDLLVYLIQTLSLSGAQSRALVLVLGRMASHCLISQHSVCTKEHVDFYTSQQPIMSVNVLLRVFGELEPGTGNFSFHSQLMLEFLLAVAFFLDRSTHDGAERMLKKHEGQAKFLDLFLSGLSEPVQRRPLEALLGAFEPDQIKDYKCWFKSSSKETLKAFRRDKLYRCFHLLHQAQNESLVKELLPLLARLMNYHSDLSLQDCVALNYVVTCLGELERFELNHTNFTEEKAEVLAPTLSLAQQITFKQTPFSAGALPRLASALSRGLVRELHLSNSNLCEEHLKVLCSGLKDSKLQKLNLRACELTGACCEDLVTVLTSETSQLHELEVGFDDIGDIGFAKLCEAMHHPHCRLQDLFMKRCNLTAASMGAFAEALCSGQSHLRKLDLESNNIGDSGMEALCKALQHPLCKMQSLRLFDCDLTAVCCPHLRDALMSDYCSLFELDLSLNELGQEGGLQVCQGLTRPDCALEKLNLTRCELTLAVFKELGSLLRNGTCQLKSLSVGLNKVGDQGVKYLWEAVAHPSCILEELDVEMTKLTDASVKDVCAAIRASKTLTRLEMRNNSLTDASVPAICQVMKDSPNMQELVLRYNDFSEEVFDMLEESKITY</sequence>